<keyword evidence="2" id="KW-1133">Transmembrane helix</keyword>
<dbReference type="HOGENOM" id="CLU_594553_0_0_1"/>
<feature type="chain" id="PRO_5002205393" evidence="3">
    <location>
        <begin position="24"/>
        <end position="460"/>
    </location>
</feature>
<feature type="compositionally biased region" description="Polar residues" evidence="1">
    <location>
        <begin position="424"/>
        <end position="440"/>
    </location>
</feature>
<dbReference type="Gene3D" id="2.60.120.260">
    <property type="entry name" value="Galactose-binding domain-like"/>
    <property type="match status" value="1"/>
</dbReference>
<feature type="transmembrane region" description="Helical" evidence="2">
    <location>
        <begin position="197"/>
        <end position="219"/>
    </location>
</feature>
<evidence type="ECO:0000256" key="3">
    <source>
        <dbReference type="SAM" id="SignalP"/>
    </source>
</evidence>
<feature type="region of interest" description="Disordered" evidence="1">
    <location>
        <begin position="307"/>
        <end position="460"/>
    </location>
</feature>
<accession>A0A0C9WJL1</accession>
<organism evidence="4 5">
    <name type="scientific">Laccaria amethystina LaAM-08-1</name>
    <dbReference type="NCBI Taxonomy" id="1095629"/>
    <lineage>
        <taxon>Eukaryota</taxon>
        <taxon>Fungi</taxon>
        <taxon>Dikarya</taxon>
        <taxon>Basidiomycota</taxon>
        <taxon>Agaricomycotina</taxon>
        <taxon>Agaricomycetes</taxon>
        <taxon>Agaricomycetidae</taxon>
        <taxon>Agaricales</taxon>
        <taxon>Agaricineae</taxon>
        <taxon>Hydnangiaceae</taxon>
        <taxon>Laccaria</taxon>
    </lineage>
</organism>
<reference evidence="5" key="2">
    <citation type="submission" date="2015-01" db="EMBL/GenBank/DDBJ databases">
        <title>Evolutionary Origins and Diversification of the Mycorrhizal Mutualists.</title>
        <authorList>
            <consortium name="DOE Joint Genome Institute"/>
            <consortium name="Mycorrhizal Genomics Consortium"/>
            <person name="Kohler A."/>
            <person name="Kuo A."/>
            <person name="Nagy L.G."/>
            <person name="Floudas D."/>
            <person name="Copeland A."/>
            <person name="Barry K.W."/>
            <person name="Cichocki N."/>
            <person name="Veneault-Fourrey C."/>
            <person name="LaButti K."/>
            <person name="Lindquist E.A."/>
            <person name="Lipzen A."/>
            <person name="Lundell T."/>
            <person name="Morin E."/>
            <person name="Murat C."/>
            <person name="Riley R."/>
            <person name="Ohm R."/>
            <person name="Sun H."/>
            <person name="Tunlid A."/>
            <person name="Henrissat B."/>
            <person name="Grigoriev I.V."/>
            <person name="Hibbett D.S."/>
            <person name="Martin F."/>
        </authorList>
    </citation>
    <scope>NUCLEOTIDE SEQUENCE [LARGE SCALE GENOMIC DNA]</scope>
    <source>
        <strain evidence="5">LaAM-08-1</strain>
    </source>
</reference>
<keyword evidence="3" id="KW-0732">Signal</keyword>
<feature type="compositionally biased region" description="Basic and acidic residues" evidence="1">
    <location>
        <begin position="346"/>
        <end position="359"/>
    </location>
</feature>
<dbReference type="EMBL" id="KN838775">
    <property type="protein sequence ID" value="KIJ94884.1"/>
    <property type="molecule type" value="Genomic_DNA"/>
</dbReference>
<keyword evidence="5" id="KW-1185">Reference proteome</keyword>
<dbReference type="OrthoDB" id="3234968at2759"/>
<evidence type="ECO:0000313" key="5">
    <source>
        <dbReference type="Proteomes" id="UP000054477"/>
    </source>
</evidence>
<dbReference type="Proteomes" id="UP000054477">
    <property type="component" value="Unassembled WGS sequence"/>
</dbReference>
<evidence type="ECO:0000256" key="1">
    <source>
        <dbReference type="SAM" id="MobiDB-lite"/>
    </source>
</evidence>
<keyword evidence="2" id="KW-0472">Membrane</keyword>
<gene>
    <name evidence="4" type="ORF">K443DRAFT_134580</name>
</gene>
<proteinExistence type="predicted"/>
<name>A0A0C9WJL1_9AGAR</name>
<feature type="compositionally biased region" description="Polar residues" evidence="1">
    <location>
        <begin position="371"/>
        <end position="383"/>
    </location>
</feature>
<dbReference type="AlphaFoldDB" id="A0A0C9WJL1"/>
<evidence type="ECO:0000256" key="2">
    <source>
        <dbReference type="SAM" id="Phobius"/>
    </source>
</evidence>
<evidence type="ECO:0000313" key="4">
    <source>
        <dbReference type="EMBL" id="KIJ94884.1"/>
    </source>
</evidence>
<protein>
    <submittedName>
        <fullName evidence="4">Uncharacterized protein</fullName>
    </submittedName>
</protein>
<dbReference type="STRING" id="1095629.A0A0C9WJL1"/>
<feature type="compositionally biased region" description="Polar residues" evidence="1">
    <location>
        <begin position="319"/>
        <end position="328"/>
    </location>
</feature>
<reference evidence="4 5" key="1">
    <citation type="submission" date="2014-04" db="EMBL/GenBank/DDBJ databases">
        <authorList>
            <consortium name="DOE Joint Genome Institute"/>
            <person name="Kuo A."/>
            <person name="Kohler A."/>
            <person name="Nagy L.G."/>
            <person name="Floudas D."/>
            <person name="Copeland A."/>
            <person name="Barry K.W."/>
            <person name="Cichocki N."/>
            <person name="Veneault-Fourrey C."/>
            <person name="LaButti K."/>
            <person name="Lindquist E.A."/>
            <person name="Lipzen A."/>
            <person name="Lundell T."/>
            <person name="Morin E."/>
            <person name="Murat C."/>
            <person name="Sun H."/>
            <person name="Tunlid A."/>
            <person name="Henrissat B."/>
            <person name="Grigoriev I.V."/>
            <person name="Hibbett D.S."/>
            <person name="Martin F."/>
            <person name="Nordberg H.P."/>
            <person name="Cantor M.N."/>
            <person name="Hua S.X."/>
        </authorList>
    </citation>
    <scope>NUCLEOTIDE SEQUENCE [LARGE SCALE GENOMIC DNA]</scope>
    <source>
        <strain evidence="4 5">LaAM-08-1</strain>
    </source>
</reference>
<feature type="signal peptide" evidence="3">
    <location>
        <begin position="1"/>
        <end position="23"/>
    </location>
</feature>
<keyword evidence="2" id="KW-0812">Transmembrane</keyword>
<sequence>MVAFLPLTTFSIVACICGQQVLGFRNITVDDTDPSIIYSGIWRPTLPGDGMDVGGTHMVADVDPDAYASFTFTGVALYFHSPKWPYHINTDVSLDGGPISTIDLQDYAHSTLVASGATLKSTIVASWVGLAHTQHTLLISKKTTPFAVLDALTYTVLDATDVARSTSPITPLKSSFRIQRNLRRDVYSSNNVLNVPAIVGAVIAIIFIKLMICIWCVWFRRRRYRYVPPVQMYPPAGSGSFPPPPYQGFPSPMNALYPTNPPANLTFPNSPSTSPLRPLNPTYPLTPVSPYVPLKPVEPFNPYVGLNTIPTRRPGGGSTTMRDQQPNNVRPIPGGDGVIPMPAAALDRRENRQPARQDPRITQADGLATPIPTTNSTRRTTPGSELASVRPSSGGDMPPPPEYTVEDGTSMTIDRRAGGPGRSVNASSDGQPTVSNSDGSAGNGVSGFSIPQPLSFMPIN</sequence>